<evidence type="ECO:0000313" key="1">
    <source>
        <dbReference type="EMBL" id="GMA42100.1"/>
    </source>
</evidence>
<organism evidence="1 2">
    <name type="scientific">Mobilicoccus caccae</name>
    <dbReference type="NCBI Taxonomy" id="1859295"/>
    <lineage>
        <taxon>Bacteria</taxon>
        <taxon>Bacillati</taxon>
        <taxon>Actinomycetota</taxon>
        <taxon>Actinomycetes</taxon>
        <taxon>Micrococcales</taxon>
        <taxon>Dermatophilaceae</taxon>
        <taxon>Mobilicoccus</taxon>
    </lineage>
</organism>
<reference evidence="2" key="1">
    <citation type="journal article" date="2019" name="Int. J. Syst. Evol. Microbiol.">
        <title>The Global Catalogue of Microorganisms (GCM) 10K type strain sequencing project: providing services to taxonomists for standard genome sequencing and annotation.</title>
        <authorList>
            <consortium name="The Broad Institute Genomics Platform"/>
            <consortium name="The Broad Institute Genome Sequencing Center for Infectious Disease"/>
            <person name="Wu L."/>
            <person name="Ma J."/>
        </authorList>
    </citation>
    <scope>NUCLEOTIDE SEQUENCE [LARGE SCALE GENOMIC DNA]</scope>
    <source>
        <strain evidence="2">NBRC 113072</strain>
    </source>
</reference>
<proteinExistence type="predicted"/>
<comment type="caution">
    <text evidence="1">The sequence shown here is derived from an EMBL/GenBank/DDBJ whole genome shotgun (WGS) entry which is preliminary data.</text>
</comment>
<sequence length="315" mass="33596">MTDQIRSPVIPVFSPFPAESFTITADPAMIRSSVEPYRRFATVAADAVENLATLSVDSWVGAEGDLYRERRTAFSPTMARAQGTYATVCSQLLQFADTVEALKRRMDALRGTAEATYRAGVSDHAAGDAISRGSITLDAGYTGPEQQWLQHLTEVRAIHAELLAASTATAAAIAAAPPPPPIPEVSALASSAETHDLLPPVVTHRWTGDADAALTWAFALGEKGIKVESEELEDGRIRLRVIDEAGVGVAASGGQRSKLKTGPGKATAGVDAGIGGSFQEASASSWTWRRTTSCRIWRGCWPHQGIRRRSSPQRA</sequence>
<gene>
    <name evidence="1" type="ORF">GCM10025883_41450</name>
</gene>
<evidence type="ECO:0008006" key="3">
    <source>
        <dbReference type="Google" id="ProtNLM"/>
    </source>
</evidence>
<name>A0ABQ6IVW8_9MICO</name>
<dbReference type="RefSeq" id="WP_284305556.1">
    <property type="nucleotide sequence ID" value="NZ_BSUO01000001.1"/>
</dbReference>
<dbReference type="Proteomes" id="UP001157126">
    <property type="component" value="Unassembled WGS sequence"/>
</dbReference>
<keyword evidence="2" id="KW-1185">Reference proteome</keyword>
<accession>A0ABQ6IVW8</accession>
<dbReference type="EMBL" id="BSUO01000001">
    <property type="protein sequence ID" value="GMA42100.1"/>
    <property type="molecule type" value="Genomic_DNA"/>
</dbReference>
<evidence type="ECO:0000313" key="2">
    <source>
        <dbReference type="Proteomes" id="UP001157126"/>
    </source>
</evidence>
<protein>
    <recommendedName>
        <fullName evidence="3">WXG100 family type VII secretion target</fullName>
    </recommendedName>
</protein>